<evidence type="ECO:0000259" key="7">
    <source>
        <dbReference type="PROSITE" id="PS50157"/>
    </source>
</evidence>
<keyword evidence="2" id="KW-0677">Repeat</keyword>
<evidence type="ECO:0000313" key="9">
    <source>
        <dbReference type="Proteomes" id="UP001162483"/>
    </source>
</evidence>
<evidence type="ECO:0000256" key="4">
    <source>
        <dbReference type="ARBA" id="ARBA00022833"/>
    </source>
</evidence>
<feature type="domain" description="C2H2-type" evidence="7">
    <location>
        <begin position="56"/>
        <end position="84"/>
    </location>
</feature>
<dbReference type="PROSITE" id="PS50157">
    <property type="entry name" value="ZINC_FINGER_C2H2_2"/>
    <property type="match status" value="1"/>
</dbReference>
<dbReference type="Proteomes" id="UP001162483">
    <property type="component" value="Unassembled WGS sequence"/>
</dbReference>
<sequence>MDHRIPRILRNLRLVRDRAGPSNEGRASPVLSAGRVSIINLILISIKRSHTGKKLFSCPECEKMYFSCKSNLSTHQRSHTGRKPYSCPEC</sequence>
<evidence type="ECO:0000256" key="3">
    <source>
        <dbReference type="ARBA" id="ARBA00022771"/>
    </source>
</evidence>
<keyword evidence="1" id="KW-0479">Metal-binding</keyword>
<evidence type="ECO:0000256" key="2">
    <source>
        <dbReference type="ARBA" id="ARBA00022737"/>
    </source>
</evidence>
<dbReference type="Gene3D" id="3.30.160.60">
    <property type="entry name" value="Classic Zinc Finger"/>
    <property type="match status" value="2"/>
</dbReference>
<dbReference type="EMBL" id="CATNWA010006552">
    <property type="protein sequence ID" value="CAI9552338.1"/>
    <property type="molecule type" value="Genomic_DNA"/>
</dbReference>
<protein>
    <recommendedName>
        <fullName evidence="7">C2H2-type domain-containing protein</fullName>
    </recommendedName>
</protein>
<accession>A0ABN9BX78</accession>
<evidence type="ECO:0000256" key="6">
    <source>
        <dbReference type="PROSITE-ProRule" id="PRU00042"/>
    </source>
</evidence>
<dbReference type="PANTHER" id="PTHR23235:SF142">
    <property type="entry name" value="ZINC FINGER PROTEIN 384"/>
    <property type="match status" value="1"/>
</dbReference>
<keyword evidence="3 6" id="KW-0863">Zinc-finger</keyword>
<dbReference type="InterPro" id="IPR036236">
    <property type="entry name" value="Znf_C2H2_sf"/>
</dbReference>
<evidence type="ECO:0000256" key="5">
    <source>
        <dbReference type="ARBA" id="ARBA00023242"/>
    </source>
</evidence>
<proteinExistence type="predicted"/>
<organism evidence="8 9">
    <name type="scientific">Staurois parvus</name>
    <dbReference type="NCBI Taxonomy" id="386267"/>
    <lineage>
        <taxon>Eukaryota</taxon>
        <taxon>Metazoa</taxon>
        <taxon>Chordata</taxon>
        <taxon>Craniata</taxon>
        <taxon>Vertebrata</taxon>
        <taxon>Euteleostomi</taxon>
        <taxon>Amphibia</taxon>
        <taxon>Batrachia</taxon>
        <taxon>Anura</taxon>
        <taxon>Neobatrachia</taxon>
        <taxon>Ranoidea</taxon>
        <taxon>Ranidae</taxon>
        <taxon>Staurois</taxon>
    </lineage>
</organism>
<keyword evidence="4" id="KW-0862">Zinc</keyword>
<gene>
    <name evidence="8" type="ORF">SPARVUS_LOCUS3874691</name>
</gene>
<keyword evidence="9" id="KW-1185">Reference proteome</keyword>
<evidence type="ECO:0000256" key="1">
    <source>
        <dbReference type="ARBA" id="ARBA00022723"/>
    </source>
</evidence>
<dbReference type="InterPro" id="IPR013087">
    <property type="entry name" value="Znf_C2H2_type"/>
</dbReference>
<comment type="caution">
    <text evidence="8">The sequence shown here is derived from an EMBL/GenBank/DDBJ whole genome shotgun (WGS) entry which is preliminary data.</text>
</comment>
<keyword evidence="5" id="KW-0539">Nucleus</keyword>
<name>A0ABN9BX78_9NEOB</name>
<dbReference type="SUPFAM" id="SSF57667">
    <property type="entry name" value="beta-beta-alpha zinc fingers"/>
    <property type="match status" value="1"/>
</dbReference>
<reference evidence="8" key="1">
    <citation type="submission" date="2023-05" db="EMBL/GenBank/DDBJ databases">
        <authorList>
            <person name="Stuckert A."/>
        </authorList>
    </citation>
    <scope>NUCLEOTIDE SEQUENCE</scope>
</reference>
<dbReference type="PANTHER" id="PTHR23235">
    <property type="entry name" value="KRUEPPEL-LIKE TRANSCRIPTION FACTOR"/>
    <property type="match status" value="1"/>
</dbReference>
<evidence type="ECO:0000313" key="8">
    <source>
        <dbReference type="EMBL" id="CAI9552338.1"/>
    </source>
</evidence>